<dbReference type="Proteomes" id="UP000325292">
    <property type="component" value="Chromosome"/>
</dbReference>
<dbReference type="EMBL" id="CP019454">
    <property type="protein sequence ID" value="AUW94156.1"/>
    <property type="molecule type" value="Genomic_DNA"/>
</dbReference>
<name>A0ABN5H0Q5_9FIRM</name>
<gene>
    <name evidence="1" type="ORF">BXT84_09480</name>
</gene>
<reference evidence="1 2" key="1">
    <citation type="journal article" date="2019" name="Sci. Rep.">
        <title>Sulfobacillus thermotolerans: new insights into resistance and metabolic capacities of acidophilic chemolithotrophs.</title>
        <authorList>
            <person name="Panyushkina A.E."/>
            <person name="Babenko V.V."/>
            <person name="Nikitina A.S."/>
            <person name="Selezneva O.V."/>
            <person name="Tsaplina I.A."/>
            <person name="Letarova M.A."/>
            <person name="Kostryukova E.S."/>
            <person name="Letarov A.V."/>
        </authorList>
    </citation>
    <scope>NUCLEOTIDE SEQUENCE [LARGE SCALE GENOMIC DNA]</scope>
    <source>
        <strain evidence="1 2">Kr1</strain>
    </source>
</reference>
<evidence type="ECO:0000313" key="1">
    <source>
        <dbReference type="EMBL" id="AUW94156.1"/>
    </source>
</evidence>
<protein>
    <submittedName>
        <fullName evidence="1">Uncharacterized protein</fullName>
    </submittedName>
</protein>
<sequence>MTLPEFTVFYSQLNPDRLGKVYDNALKMLTDRLASGQESPETLSPVILDAAMILSTHLLHEYHNWLAQSLASTAKDE</sequence>
<proteinExistence type="predicted"/>
<accession>A0ABN5H0Q5</accession>
<evidence type="ECO:0000313" key="2">
    <source>
        <dbReference type="Proteomes" id="UP000325292"/>
    </source>
</evidence>
<organism evidence="1 2">
    <name type="scientific">Sulfobacillus thermotolerans</name>
    <dbReference type="NCBI Taxonomy" id="338644"/>
    <lineage>
        <taxon>Bacteria</taxon>
        <taxon>Bacillati</taxon>
        <taxon>Bacillota</taxon>
        <taxon>Clostridia</taxon>
        <taxon>Eubacteriales</taxon>
        <taxon>Clostridiales Family XVII. Incertae Sedis</taxon>
        <taxon>Sulfobacillus</taxon>
    </lineage>
</organism>
<keyword evidence="2" id="KW-1185">Reference proteome</keyword>